<keyword evidence="2" id="KW-1133">Transmembrane helix</keyword>
<protein>
    <submittedName>
        <fullName evidence="5">RHS repeat-associated core domain-containing protein</fullName>
    </submittedName>
</protein>
<dbReference type="OrthoDB" id="9815752at2"/>
<dbReference type="Pfam" id="PF20041">
    <property type="entry name" value="DUF6443"/>
    <property type="match status" value="1"/>
</dbReference>
<keyword evidence="2" id="KW-0472">Membrane</keyword>
<dbReference type="Pfam" id="PF25023">
    <property type="entry name" value="TEN_YD-shell"/>
    <property type="match status" value="2"/>
</dbReference>
<dbReference type="PANTHER" id="PTHR32305:SF15">
    <property type="entry name" value="PROTEIN RHSA-RELATED"/>
    <property type="match status" value="1"/>
</dbReference>
<keyword evidence="1" id="KW-0677">Repeat</keyword>
<dbReference type="InterPro" id="IPR056823">
    <property type="entry name" value="TEN-like_YD-shell"/>
</dbReference>
<feature type="domain" description="DUF6443" evidence="3">
    <location>
        <begin position="1648"/>
        <end position="1767"/>
    </location>
</feature>
<dbReference type="PANTHER" id="PTHR32305">
    <property type="match status" value="1"/>
</dbReference>
<name>A0A1M7EKS2_9FIRM</name>
<proteinExistence type="predicted"/>
<feature type="domain" description="Teneurin-like YD-shell" evidence="4">
    <location>
        <begin position="2136"/>
        <end position="2382"/>
    </location>
</feature>
<evidence type="ECO:0000256" key="2">
    <source>
        <dbReference type="SAM" id="Phobius"/>
    </source>
</evidence>
<organism evidence="5 6">
    <name type="scientific">Anaerosporobacter mobilis DSM 15930</name>
    <dbReference type="NCBI Taxonomy" id="1120996"/>
    <lineage>
        <taxon>Bacteria</taxon>
        <taxon>Bacillati</taxon>
        <taxon>Bacillota</taxon>
        <taxon>Clostridia</taxon>
        <taxon>Lachnospirales</taxon>
        <taxon>Lachnospiraceae</taxon>
        <taxon>Anaerosporobacter</taxon>
    </lineage>
</organism>
<feature type="transmembrane region" description="Helical" evidence="2">
    <location>
        <begin position="2448"/>
        <end position="2468"/>
    </location>
</feature>
<dbReference type="InterPro" id="IPR006530">
    <property type="entry name" value="YD"/>
</dbReference>
<dbReference type="STRING" id="1120996.SAMN02746066_00047"/>
<keyword evidence="6" id="KW-1185">Reference proteome</keyword>
<dbReference type="InterPro" id="IPR022385">
    <property type="entry name" value="Rhs_assc_core"/>
</dbReference>
<gene>
    <name evidence="5" type="ORF">SAMN02746066_00047</name>
</gene>
<dbReference type="Gene3D" id="2.60.120.260">
    <property type="entry name" value="Galactose-binding domain-like"/>
    <property type="match status" value="1"/>
</dbReference>
<evidence type="ECO:0000259" key="3">
    <source>
        <dbReference type="Pfam" id="PF20041"/>
    </source>
</evidence>
<accession>A0A1M7EKS2</accession>
<feature type="domain" description="Teneurin-like YD-shell" evidence="4">
    <location>
        <begin position="1918"/>
        <end position="2099"/>
    </location>
</feature>
<dbReference type="NCBIfam" id="TIGR03696">
    <property type="entry name" value="Rhs_assc_core"/>
    <property type="match status" value="1"/>
</dbReference>
<sequence length="2678" mass="304013">MGNKEQNIVPRISPFQYGSNCDGMIKENVNLFRSAVSFQLPILSLSENNGVGISISAMYQSDINRTITHNNLTKPTGILGLGWHMGYERIICEEQGEDISTLKKYVLTDGINHSVLKRTDRMWKRGILSKEVYDKLCVLSDQSDEEFVMREVSVEMGKQETLLDEEAKIQVLCSNQWFVRDDRNQCSLLLSYVEGSLCVYDGGIAYENSNYDFSRISYYKEFEKWVIVNSEGIQKEYGVNALQYGVSYRGWTGNSALVADSNGNSVQQAYVKAWNLVRAISPWRDETTYSYDMVMQPVGKKGLSYTKACYLKQINDQNGYKVVYEYGEKEYNENAKDAPREYADPHKQVPDNNADAYQTCYETRYLLAISCYVDEDNLLKRISFSYELNNYQKNAYLDEPSLAFGDYYKRQLTKVEVTYSDLNKQDTKITEFYYSSNKDCNPGALKQIVYPEGATVSYDYAKTELPNCSKRVMNMNRPVPEAKPKVWFGMDYVVCAWLTNKECRISVYTWLGRWQKWNLKEEFRDIDGESLEVYVQQSYFILKALTKNQRSTVYKVLHMNSHVIGGWIEEDLQTIASDKVAITCSNNLYVINDSLSRWYQMISWKERSLQWGEGAVISYSVNRRQYFTSNQNRVIHLDYDYDSSADYKSNMLSLYGYEEIGGIVTLASTHVDDLYFRGDQKETLFEWNLSGDHLAFAGVSELFDRGFRYCLYLYTITFDNNICKISKSKKEVQTCRKGSVFNVARSVWSPTIIDNSMVIINGYLYRYNGCSWLLNTNLREQLNQEETSQSIYACGSDCVIKTELTDNQVLGQVLFYMPNTNIEVWNEDAITIQKKQGTLEKNRYQPSANGTLLTWDRMVFSIKEDGTQAQSMKAPVFTLPEQTITTSVLNGNPCFMAVMQKNGTQSGYTTTYVLEDSHFKYKENLQEAFQYIENENYEELQRMGVAGYGSFYTYCLDSNNDIEKIKLYHFSGDRVQKPVESFQVIRSKIHDGVQEIVYEYEYNNEQAVCDPSGQFIRYYQSRVYPVLDGKRSNGYTQYEYCNSFAMVTAGENPSRSSDIDGQLICTKVYDSKDNLVSSLSCTYTLSNQVWNVISKKMEQIYGRYLLRSTTTRVMDEVSTTLEYSFNNSNGGLAVTKRPNCNGEGKEELHIESHSYVHEEEPILYYSNRLKEKCRLAKEVTTDDNRVVIEETLVSYHSYERVCEKEKYQVIAAKLTKGLAGGTDEEGNAVYRVKSDIISRNKFGGITMQESPKDRYICKLYDRYEQNVVAEFEMASIRSGEAFYYGFEDYEKEICGWQPKSSLPITNEISHTGTCCLQWGMGNSVPSITLRITPKQREYFFGFWCYTSKKHGDTPKIILTIKEQKGSRQETITLPDALEWQFCGKQFTLEEEAVVTIEFQEYTDGVIYLDNLYLSIAALSPKFYVYDKSRSMLLHTITSYHQCSDRIYDDQKQLRAQVDNERTTIQLQLLNQVNSNPKKMNSVLYAKARKTAYYERFFQANDLSARWSYGKDCGFYSESGSLYHTKNSKDCLSYRGLSERENYFAYVTVKEVSRLAGVQISKTISIEWDAKKLQWILSDTNTNTVLTNSKIGFAKEWFILCGERILLLANQEILFDYTVSSKEDWCFGLLAQGNACFTNVFLGSEPQIGLQYYDLCGKFRQGICFENGQITVTEILYDGMGRVMLHTKPASFEDKKDGTCFQYRDTFITSFNENSGILTGEIATYYEDDEGYPYIRQRYEENPTGRICEKGVAGKAFSMVNLSETTENERNTTKIHYSNISSYSVENVITLPKDKYRMQLTIDADNKKQIEITDQLNNKLATIASGNKNEEDIVTRYLIQYATDSVTYKQICPSGSERVQIKNLLGETISTTEINSGTTRFLYDSKGNLRFMQDQQMRATGACRYEKWDCFGRSKENGLVMYSEEFAKLQQYVDLADWPSKEDGAIVLQKKDYGSFGKALEQLGNLTGIQQYKESGEYGNGCSIVYDNRNRIKSYETNISSEVSKQAYSQSYEYDNLDNLIKSRYASGYAVTYDYDSVGRLIEIADDSNIICRYTYNERDLLTSCSYGTKSKFTTRYQYNSVGWMTQISNPYFDEKLVYNQSDAVGPFDGKISYVSYHLKGIESDAGTPVFVTYTLTYDSFGRIKKAICMNEETKEVVEPWSIHEIQYDKNGNIQSVAISEETLTYEYEECNDRVKKIKGVEAFTYNENGSVTSSEFHQIKEIQYETATGMAHTVRVNQDTIRYQYNTNGKRLIKQTNEMERLYLRNAKHKTLEEIEKNEAGIYHTEYIYGPNGLAALRKDNKLHYLCLDHLGSSRICVDTEGIIENAFQYSVFGDRNDLKTSDGQKDLRYSYTGYEWEEELGLYYAVSRYYDPVLKRFLSVDPKLESSSPYVYCKNNPLLLSDPNGESSWWAILIGSILSIAIGIVTCGVGVAVGAAVEGATVAASTAATIAGIAAGAAVGAVGGAVAEVVGSTVTAAIDAEPITATMLLSSFASGVIGGGITGGFGGAFDAANGFAKEITKSVVGAATGSIAAGTTAGAINGELNDPGTWLDIGVGALLDMGANAISTSIDVKLNNANQNPSMADKFKIEGIKTPVAVAASGVKTTESLIRDTESNGSDSTNQELINHNSVNNTNGMHLAVPVKMLTCFQGVYNQDALSGKYFANTIKESLFTFSKE</sequence>
<dbReference type="InterPro" id="IPR045619">
    <property type="entry name" value="DUF6443"/>
</dbReference>
<evidence type="ECO:0000313" key="5">
    <source>
        <dbReference type="EMBL" id="SHL92425.1"/>
    </source>
</evidence>
<evidence type="ECO:0000256" key="1">
    <source>
        <dbReference type="ARBA" id="ARBA00022737"/>
    </source>
</evidence>
<feature type="transmembrane region" description="Helical" evidence="2">
    <location>
        <begin position="2410"/>
        <end position="2436"/>
    </location>
</feature>
<dbReference type="Gene3D" id="2.180.10.10">
    <property type="entry name" value="RHS repeat-associated core"/>
    <property type="match status" value="1"/>
</dbReference>
<dbReference type="NCBIfam" id="TIGR01643">
    <property type="entry name" value="YD_repeat_2x"/>
    <property type="match status" value="1"/>
</dbReference>
<dbReference type="RefSeq" id="WP_073281566.1">
    <property type="nucleotide sequence ID" value="NZ_FRCP01000005.1"/>
</dbReference>
<dbReference type="EMBL" id="FRCP01000005">
    <property type="protein sequence ID" value="SHL92425.1"/>
    <property type="molecule type" value="Genomic_DNA"/>
</dbReference>
<evidence type="ECO:0000313" key="6">
    <source>
        <dbReference type="Proteomes" id="UP000184038"/>
    </source>
</evidence>
<dbReference type="InterPro" id="IPR050708">
    <property type="entry name" value="T6SS_VgrG/RHS"/>
</dbReference>
<reference evidence="5 6" key="1">
    <citation type="submission" date="2016-11" db="EMBL/GenBank/DDBJ databases">
        <authorList>
            <person name="Jaros S."/>
            <person name="Januszkiewicz K."/>
            <person name="Wedrychowicz H."/>
        </authorList>
    </citation>
    <scope>NUCLEOTIDE SEQUENCE [LARGE SCALE GENOMIC DNA]</scope>
    <source>
        <strain evidence="5 6">DSM 15930</strain>
    </source>
</reference>
<evidence type="ECO:0000259" key="4">
    <source>
        <dbReference type="Pfam" id="PF25023"/>
    </source>
</evidence>
<dbReference type="Proteomes" id="UP000184038">
    <property type="component" value="Unassembled WGS sequence"/>
</dbReference>
<keyword evidence="2" id="KW-0812">Transmembrane</keyword>